<dbReference type="InterPro" id="IPR046335">
    <property type="entry name" value="LacI/GalR-like_sensor"/>
</dbReference>
<keyword evidence="7" id="KW-1185">Reference proteome</keyword>
<dbReference type="CDD" id="cd06267">
    <property type="entry name" value="PBP1_LacI_sugar_binding-like"/>
    <property type="match status" value="1"/>
</dbReference>
<dbReference type="RefSeq" id="WP_146906542.1">
    <property type="nucleotide sequence ID" value="NZ_BJYY01000020.1"/>
</dbReference>
<dbReference type="InterPro" id="IPR010982">
    <property type="entry name" value="Lambda_DNA-bd_dom_sf"/>
</dbReference>
<accession>A0A512DGA1</accession>
<keyword evidence="1" id="KW-0805">Transcription regulation</keyword>
<organism evidence="6 7">
    <name type="scientific">Cellulomonas aerilata</name>
    <dbReference type="NCBI Taxonomy" id="515326"/>
    <lineage>
        <taxon>Bacteria</taxon>
        <taxon>Bacillati</taxon>
        <taxon>Actinomycetota</taxon>
        <taxon>Actinomycetes</taxon>
        <taxon>Micrococcales</taxon>
        <taxon>Cellulomonadaceae</taxon>
        <taxon>Cellulomonas</taxon>
    </lineage>
</organism>
<dbReference type="Gene3D" id="1.10.260.40">
    <property type="entry name" value="lambda repressor-like DNA-binding domains"/>
    <property type="match status" value="1"/>
</dbReference>
<evidence type="ECO:0000256" key="1">
    <source>
        <dbReference type="ARBA" id="ARBA00023015"/>
    </source>
</evidence>
<gene>
    <name evidence="6" type="ORF">CAE01nite_32100</name>
</gene>
<keyword evidence="3" id="KW-0804">Transcription</keyword>
<dbReference type="SUPFAM" id="SSF47413">
    <property type="entry name" value="lambda repressor-like DNA-binding domains"/>
    <property type="match status" value="1"/>
</dbReference>
<dbReference type="GO" id="GO:0003700">
    <property type="term" value="F:DNA-binding transcription factor activity"/>
    <property type="evidence" value="ECO:0007669"/>
    <property type="project" value="TreeGrafter"/>
</dbReference>
<feature type="region of interest" description="Disordered" evidence="4">
    <location>
        <begin position="330"/>
        <end position="374"/>
    </location>
</feature>
<dbReference type="InterPro" id="IPR000843">
    <property type="entry name" value="HTH_LacI"/>
</dbReference>
<dbReference type="OrthoDB" id="3563699at2"/>
<evidence type="ECO:0000313" key="6">
    <source>
        <dbReference type="EMBL" id="GEO35485.1"/>
    </source>
</evidence>
<evidence type="ECO:0000259" key="5">
    <source>
        <dbReference type="PROSITE" id="PS50932"/>
    </source>
</evidence>
<dbReference type="Proteomes" id="UP000321181">
    <property type="component" value="Unassembled WGS sequence"/>
</dbReference>
<protein>
    <submittedName>
        <fullName evidence="6">LacI family transcriptional regulator</fullName>
    </submittedName>
</protein>
<dbReference type="Pfam" id="PF00356">
    <property type="entry name" value="LacI"/>
    <property type="match status" value="1"/>
</dbReference>
<comment type="caution">
    <text evidence="6">The sequence shown here is derived from an EMBL/GenBank/DDBJ whole genome shotgun (WGS) entry which is preliminary data.</text>
</comment>
<dbReference type="InterPro" id="IPR028082">
    <property type="entry name" value="Peripla_BP_I"/>
</dbReference>
<evidence type="ECO:0000313" key="7">
    <source>
        <dbReference type="Proteomes" id="UP000321181"/>
    </source>
</evidence>
<keyword evidence="2" id="KW-0238">DNA-binding</keyword>
<dbReference type="SUPFAM" id="SSF53822">
    <property type="entry name" value="Periplasmic binding protein-like I"/>
    <property type="match status" value="1"/>
</dbReference>
<dbReference type="AlphaFoldDB" id="A0A512DGA1"/>
<dbReference type="GO" id="GO:0000976">
    <property type="term" value="F:transcription cis-regulatory region binding"/>
    <property type="evidence" value="ECO:0007669"/>
    <property type="project" value="TreeGrafter"/>
</dbReference>
<dbReference type="PROSITE" id="PS50932">
    <property type="entry name" value="HTH_LACI_2"/>
    <property type="match status" value="1"/>
</dbReference>
<dbReference type="EMBL" id="BJYY01000020">
    <property type="protein sequence ID" value="GEO35485.1"/>
    <property type="molecule type" value="Genomic_DNA"/>
</dbReference>
<evidence type="ECO:0000256" key="2">
    <source>
        <dbReference type="ARBA" id="ARBA00023125"/>
    </source>
</evidence>
<dbReference type="PANTHER" id="PTHR30146">
    <property type="entry name" value="LACI-RELATED TRANSCRIPTIONAL REPRESSOR"/>
    <property type="match status" value="1"/>
</dbReference>
<name>A0A512DGA1_9CELL</name>
<dbReference type="PRINTS" id="PR00036">
    <property type="entry name" value="HTHLACI"/>
</dbReference>
<proteinExistence type="predicted"/>
<feature type="compositionally biased region" description="Pro residues" evidence="4">
    <location>
        <begin position="340"/>
        <end position="368"/>
    </location>
</feature>
<dbReference type="CDD" id="cd01392">
    <property type="entry name" value="HTH_LacI"/>
    <property type="match status" value="1"/>
</dbReference>
<reference evidence="6 7" key="1">
    <citation type="submission" date="2019-07" db="EMBL/GenBank/DDBJ databases">
        <title>Whole genome shotgun sequence of Cellulomonas aerilata NBRC 106308.</title>
        <authorList>
            <person name="Hosoyama A."/>
            <person name="Uohara A."/>
            <person name="Ohji S."/>
            <person name="Ichikawa N."/>
        </authorList>
    </citation>
    <scope>NUCLEOTIDE SEQUENCE [LARGE SCALE GENOMIC DNA]</scope>
    <source>
        <strain evidence="6 7">NBRC 106308</strain>
    </source>
</reference>
<dbReference type="Pfam" id="PF13377">
    <property type="entry name" value="Peripla_BP_3"/>
    <property type="match status" value="1"/>
</dbReference>
<dbReference type="SMART" id="SM00354">
    <property type="entry name" value="HTH_LACI"/>
    <property type="match status" value="1"/>
</dbReference>
<feature type="domain" description="HTH lacI-type" evidence="5">
    <location>
        <begin position="3"/>
        <end position="57"/>
    </location>
</feature>
<dbReference type="PANTHER" id="PTHR30146:SF109">
    <property type="entry name" value="HTH-TYPE TRANSCRIPTIONAL REGULATOR GALS"/>
    <property type="match status" value="1"/>
</dbReference>
<evidence type="ECO:0000256" key="3">
    <source>
        <dbReference type="ARBA" id="ARBA00023163"/>
    </source>
</evidence>
<dbReference type="Gene3D" id="3.40.50.2300">
    <property type="match status" value="2"/>
</dbReference>
<evidence type="ECO:0000256" key="4">
    <source>
        <dbReference type="SAM" id="MobiDB-lite"/>
    </source>
</evidence>
<sequence length="374" mass="39623">MPVTMHDVARRAGVSVKTVSNVVNGYAHLRPATKERVEAAIAELGYQVNVAARNLRQGRTGMIGLAVPELSQPYFAQLADLVIQAGEDLGVTVLIEQTGAQRDRELEVLHGARRRMRDGLILSPLALGEEDRAALSVDYPLVLLGERIFHGPTDHVTMANEDGGYAATRHLLDLGRRRIAILGAHPGAPTGSASLRIAGYRRALDEAGLALDPALVVPGDRWQRATGAEAMSRLLDSGTAVDAIFGLNDAMALGALRVLSARGLAVPDDVAVVGFDDLDDARYSTPSLTSVDPGRHDIARTAVRLLVERIADPARAARPAVEHVAPFRVVERESTLGPQVPTPQPTPPSPTPPSPTPPSPTPPSPTPPSSAQEA</sequence>
<dbReference type="PROSITE" id="PS00356">
    <property type="entry name" value="HTH_LACI_1"/>
    <property type="match status" value="1"/>
</dbReference>